<comment type="subcellular location">
    <subcellularLocation>
        <location evidence="1">Membrane</location>
        <topology evidence="1">Multi-pass membrane protein</topology>
    </subcellularLocation>
</comment>
<evidence type="ECO:0000256" key="5">
    <source>
        <dbReference type="SAM" id="Phobius"/>
    </source>
</evidence>
<dbReference type="PANTHER" id="PTHR11814">
    <property type="entry name" value="SULFATE TRANSPORTER"/>
    <property type="match status" value="1"/>
</dbReference>
<evidence type="ECO:0000313" key="7">
    <source>
        <dbReference type="EMBL" id="SEI52836.1"/>
    </source>
</evidence>
<feature type="transmembrane region" description="Helical" evidence="5">
    <location>
        <begin position="28"/>
        <end position="48"/>
    </location>
</feature>
<dbReference type="GO" id="GO:0016020">
    <property type="term" value="C:membrane"/>
    <property type="evidence" value="ECO:0007669"/>
    <property type="project" value="UniProtKB-SubCell"/>
</dbReference>
<dbReference type="Gene3D" id="3.30.750.24">
    <property type="entry name" value="STAS domain"/>
    <property type="match status" value="1"/>
</dbReference>
<name>A0A1H6REE3_9GAMM</name>
<dbReference type="InterPro" id="IPR011547">
    <property type="entry name" value="SLC26A/SulP_dom"/>
</dbReference>
<dbReference type="NCBIfam" id="NF008660">
    <property type="entry name" value="PRK11660.1"/>
    <property type="match status" value="1"/>
</dbReference>
<evidence type="ECO:0000256" key="4">
    <source>
        <dbReference type="ARBA" id="ARBA00023136"/>
    </source>
</evidence>
<keyword evidence="3 5" id="KW-1133">Transmembrane helix</keyword>
<dbReference type="InterPro" id="IPR002645">
    <property type="entry name" value="STAS_dom"/>
</dbReference>
<evidence type="ECO:0000256" key="1">
    <source>
        <dbReference type="ARBA" id="ARBA00004141"/>
    </source>
</evidence>
<feature type="transmembrane region" description="Helical" evidence="5">
    <location>
        <begin position="126"/>
        <end position="147"/>
    </location>
</feature>
<dbReference type="STRING" id="64971.SAMN05421831_103215"/>
<feature type="domain" description="STAS" evidence="6">
    <location>
        <begin position="451"/>
        <end position="565"/>
    </location>
</feature>
<dbReference type="EMBL" id="FNYH01000003">
    <property type="protein sequence ID" value="SEI52836.1"/>
    <property type="molecule type" value="Genomic_DNA"/>
</dbReference>
<dbReference type="SUPFAM" id="SSF52091">
    <property type="entry name" value="SpoIIaa-like"/>
    <property type="match status" value="1"/>
</dbReference>
<dbReference type="InterPro" id="IPR001902">
    <property type="entry name" value="SLC26A/SulP_fam"/>
</dbReference>
<keyword evidence="2 5" id="KW-0812">Transmembrane</keyword>
<keyword evidence="4 5" id="KW-0472">Membrane</keyword>
<protein>
    <submittedName>
        <fullName evidence="7">Sulfate permease, SulP family</fullName>
    </submittedName>
</protein>
<feature type="transmembrane region" description="Helical" evidence="5">
    <location>
        <begin position="356"/>
        <end position="386"/>
    </location>
</feature>
<feature type="transmembrane region" description="Helical" evidence="5">
    <location>
        <begin position="97"/>
        <end position="119"/>
    </location>
</feature>
<feature type="transmembrane region" description="Helical" evidence="5">
    <location>
        <begin position="55"/>
        <end position="77"/>
    </location>
</feature>
<evidence type="ECO:0000313" key="8">
    <source>
        <dbReference type="Proteomes" id="UP000242999"/>
    </source>
</evidence>
<dbReference type="PROSITE" id="PS01130">
    <property type="entry name" value="SLC26A"/>
    <property type="match status" value="1"/>
</dbReference>
<dbReference type="OrthoDB" id="9769739at2"/>
<dbReference type="GO" id="GO:0008271">
    <property type="term" value="F:secondary active sulfate transmembrane transporter activity"/>
    <property type="evidence" value="ECO:0007669"/>
    <property type="project" value="InterPro"/>
</dbReference>
<dbReference type="InterPro" id="IPR036513">
    <property type="entry name" value="STAS_dom_sf"/>
</dbReference>
<dbReference type="Proteomes" id="UP000242999">
    <property type="component" value="Unassembled WGS sequence"/>
</dbReference>
<sequence length="573" mass="60895">MAISFPIATAVREVLKEGYSWQIARQDILAGVTLGIIAVPLAMALAIASGVPPQYGLYTSLIAGALIALTGGSRLAVSGPTAAFVVILLPVTQTHGLGGLLLATLMAGILLLLMGITGLGRLVQYIPAPVTLGFTAGIGVVIATLQLQDFLGLQISEQGEHYAEKLTHLIQALPSIHWPDMLVGCLVLTTLALWPRLKLALPGHLPALLLGVCTAYALQLSGWQVATLGSEFSYTLADGTQGQGIPPVLPSFAWPWQLPNAQGEPLGLSWALIQDLLPSAFTIALLGAIESLLCALVADSLAGTRHNSNAELIGQGLGNLAAPFFGGITATGAIARTAANVRAGGKTPFAAVFHALFVLCALVFFAPALSYLPLSALAALLLMVAWNMSELPHLVRMLKVAPRYDLWVLITCFLLTILFDMVLAVSVGIVLAALLFMARMAQTTDVHKPQAITDLALPEHVGLYRFQGPLFFAAAEKVLGRLQRVHTPVPVLILDMHTVTSLDITAMDMLVPQLKHIQAEGTHLIICGLAPRLILKLRRAGLRKQGYLHFRRQLISARHLAISLLGDQGVHPT</sequence>
<dbReference type="NCBIfam" id="TIGR00815">
    <property type="entry name" value="sulP"/>
    <property type="match status" value="1"/>
</dbReference>
<evidence type="ECO:0000259" key="6">
    <source>
        <dbReference type="PROSITE" id="PS50801"/>
    </source>
</evidence>
<dbReference type="Pfam" id="PF01740">
    <property type="entry name" value="STAS"/>
    <property type="match status" value="1"/>
</dbReference>
<feature type="transmembrane region" description="Helical" evidence="5">
    <location>
        <begin position="276"/>
        <end position="298"/>
    </location>
</feature>
<dbReference type="AlphaFoldDB" id="A0A1H6REE3"/>
<dbReference type="PROSITE" id="PS50801">
    <property type="entry name" value="STAS"/>
    <property type="match status" value="1"/>
</dbReference>
<keyword evidence="8" id="KW-1185">Reference proteome</keyword>
<proteinExistence type="predicted"/>
<feature type="transmembrane region" description="Helical" evidence="5">
    <location>
        <begin position="406"/>
        <end position="438"/>
    </location>
</feature>
<organism evidence="7 8">
    <name type="scientific">Allopseudospirillum japonicum</name>
    <dbReference type="NCBI Taxonomy" id="64971"/>
    <lineage>
        <taxon>Bacteria</taxon>
        <taxon>Pseudomonadati</taxon>
        <taxon>Pseudomonadota</taxon>
        <taxon>Gammaproteobacteria</taxon>
        <taxon>Oceanospirillales</taxon>
        <taxon>Oceanospirillaceae</taxon>
        <taxon>Allopseudospirillum</taxon>
    </lineage>
</organism>
<dbReference type="InterPro" id="IPR018045">
    <property type="entry name" value="S04_transporter_CS"/>
</dbReference>
<reference evidence="8" key="1">
    <citation type="submission" date="2016-10" db="EMBL/GenBank/DDBJ databases">
        <authorList>
            <person name="Varghese N."/>
            <person name="Submissions S."/>
        </authorList>
    </citation>
    <scope>NUCLEOTIDE SEQUENCE [LARGE SCALE GENOMIC DNA]</scope>
    <source>
        <strain evidence="8">DSM 7165</strain>
    </source>
</reference>
<dbReference type="Pfam" id="PF00916">
    <property type="entry name" value="Sulfate_transp"/>
    <property type="match status" value="1"/>
</dbReference>
<dbReference type="CDD" id="cd07042">
    <property type="entry name" value="STAS_SulP_like_sulfate_transporter"/>
    <property type="match status" value="1"/>
</dbReference>
<dbReference type="RefSeq" id="WP_093308864.1">
    <property type="nucleotide sequence ID" value="NZ_FNYH01000003.1"/>
</dbReference>
<gene>
    <name evidence="7" type="ORF">SAMN05421831_103215</name>
</gene>
<evidence type="ECO:0000256" key="2">
    <source>
        <dbReference type="ARBA" id="ARBA00022692"/>
    </source>
</evidence>
<accession>A0A1H6REE3</accession>
<evidence type="ECO:0000256" key="3">
    <source>
        <dbReference type="ARBA" id="ARBA00022989"/>
    </source>
</evidence>